<dbReference type="GO" id="GO:0016705">
    <property type="term" value="F:oxidoreductase activity, acting on paired donors, with incorporation or reduction of molecular oxygen"/>
    <property type="evidence" value="ECO:0007669"/>
    <property type="project" value="InterPro"/>
</dbReference>
<dbReference type="InterPro" id="IPR019919">
    <property type="entry name" value="Lucif-like_OxRdtase_MSMEG_2256"/>
</dbReference>
<dbReference type="AlphaFoldDB" id="A0A1Y5P8T5"/>
<feature type="domain" description="Luciferase-like" evidence="1">
    <location>
        <begin position="14"/>
        <end position="307"/>
    </location>
</feature>
<dbReference type="PANTHER" id="PTHR43244:SF2">
    <property type="entry name" value="CONSERVED HYPOTHETICAL ALANINE AND PROLINE-RICH PROTEIN"/>
    <property type="match status" value="1"/>
</dbReference>
<dbReference type="InterPro" id="IPR050564">
    <property type="entry name" value="F420-G6PD/mer"/>
</dbReference>
<gene>
    <name evidence="2" type="ORF">MHPYR_140036</name>
</gene>
<accession>A0A1Y5P8T5</accession>
<dbReference type="SUPFAM" id="SSF51679">
    <property type="entry name" value="Bacterial luciferase-like"/>
    <property type="match status" value="1"/>
</dbReference>
<sequence length="350" mass="37998">MSTMELVTSAPAKMGPGEIGAWAARAERLGFDVIHVSETIHDPFTVAALALQHTQRVTVRTSMVLAFPRSPMITAYAAWDLAKYSGGRFQLGIASQVRGNIVGRFSTQWSEPVARLGDYIRALRAIFASFQTGAKLDYVGPHYRFERLQPYFNPGPLEHRAPQIWTGAVNARMCAMAGELADGFVCHPTNSHPVVLKSRTLPALAEGAARAGRTEQLPVVANPHVMAAATSEAVDALREQRRSELAFLYSTPAYRRQLEVFDLADLGAALSAMAQRSEWDDLPAILTDEVMSQLVPQGTYDEIPAVLTQWYSGLCSGINLPVPADDADDASFGALLDSCRQIPAAVRNSA</sequence>
<name>A0A1Y5P8T5_9MYCO</name>
<dbReference type="Pfam" id="PF00296">
    <property type="entry name" value="Bac_luciferase"/>
    <property type="match status" value="1"/>
</dbReference>
<reference evidence="2" key="1">
    <citation type="submission" date="2016-03" db="EMBL/GenBank/DDBJ databases">
        <authorList>
            <person name="Ploux O."/>
        </authorList>
    </citation>
    <scope>NUCLEOTIDE SEQUENCE</scope>
    <source>
        <strain evidence="2">UC10</strain>
    </source>
</reference>
<dbReference type="InterPro" id="IPR036661">
    <property type="entry name" value="Luciferase-like_sf"/>
</dbReference>
<dbReference type="CDD" id="cd01097">
    <property type="entry name" value="Tetrahydromethanopterin_reductase"/>
    <property type="match status" value="1"/>
</dbReference>
<dbReference type="InterPro" id="IPR011251">
    <property type="entry name" value="Luciferase-like_dom"/>
</dbReference>
<evidence type="ECO:0000259" key="1">
    <source>
        <dbReference type="Pfam" id="PF00296"/>
    </source>
</evidence>
<proteinExistence type="predicted"/>
<organism evidence="2">
    <name type="scientific">uncultured Mycobacterium sp</name>
    <dbReference type="NCBI Taxonomy" id="171292"/>
    <lineage>
        <taxon>Bacteria</taxon>
        <taxon>Bacillati</taxon>
        <taxon>Actinomycetota</taxon>
        <taxon>Actinomycetes</taxon>
        <taxon>Mycobacteriales</taxon>
        <taxon>Mycobacteriaceae</taxon>
        <taxon>Mycobacterium</taxon>
        <taxon>environmental samples</taxon>
    </lineage>
</organism>
<dbReference type="NCBIfam" id="TIGR03617">
    <property type="entry name" value="F420_MSMEG_2256"/>
    <property type="match status" value="1"/>
</dbReference>
<dbReference type="EMBL" id="FLQS01000006">
    <property type="protein sequence ID" value="SBS72521.1"/>
    <property type="molecule type" value="Genomic_DNA"/>
</dbReference>
<dbReference type="Gene3D" id="3.20.20.30">
    <property type="entry name" value="Luciferase-like domain"/>
    <property type="match status" value="1"/>
</dbReference>
<dbReference type="PANTHER" id="PTHR43244">
    <property type="match status" value="1"/>
</dbReference>
<evidence type="ECO:0000313" key="2">
    <source>
        <dbReference type="EMBL" id="SBS72521.1"/>
    </source>
</evidence>
<protein>
    <submittedName>
        <fullName evidence="2">Putative F420-dependent oxidoreductase</fullName>
    </submittedName>
</protein>